<dbReference type="GO" id="GO:0006396">
    <property type="term" value="P:RNA processing"/>
    <property type="evidence" value="ECO:0007669"/>
    <property type="project" value="InterPro"/>
</dbReference>
<dbReference type="GO" id="GO:0005829">
    <property type="term" value="C:cytosol"/>
    <property type="evidence" value="ECO:0007669"/>
    <property type="project" value="TreeGrafter"/>
</dbReference>
<dbReference type="SUPFAM" id="SSF55315">
    <property type="entry name" value="L30e-like"/>
    <property type="match status" value="1"/>
</dbReference>
<dbReference type="InterPro" id="IPR029064">
    <property type="entry name" value="Ribosomal_eL30-like_sf"/>
</dbReference>
<reference evidence="5" key="1">
    <citation type="journal article" date="2015" name="Proc. Natl. Acad. Sci. U.S.A.">
        <title>Networks of energetic and metabolic interactions define dynamics in microbial communities.</title>
        <authorList>
            <person name="Embree M."/>
            <person name="Liu J.K."/>
            <person name="Al-Bassam M.M."/>
            <person name="Zengler K."/>
        </authorList>
    </citation>
    <scope>NUCLEOTIDE SEQUENCE</scope>
</reference>
<comment type="similarity">
    <text evidence="1">Belongs to the class IV-like SAM-binding methyltransferase superfamily. RNA methyltransferase TrmH family.</text>
</comment>
<dbReference type="Pfam" id="PF08032">
    <property type="entry name" value="SpoU_sub_bind"/>
    <property type="match status" value="1"/>
</dbReference>
<dbReference type="EMBL" id="LNQE01001898">
    <property type="protein sequence ID" value="KUG02974.1"/>
    <property type="molecule type" value="Genomic_DNA"/>
</dbReference>
<dbReference type="FunFam" id="3.40.1280.10:FF:000008">
    <property type="entry name" value="Group 3 RNA methyltransferase TrmH"/>
    <property type="match status" value="1"/>
</dbReference>
<dbReference type="AlphaFoldDB" id="A0A0W8E2Y6"/>
<dbReference type="Pfam" id="PF00588">
    <property type="entry name" value="SpoU_methylase"/>
    <property type="match status" value="1"/>
</dbReference>
<keyword evidence="2 5" id="KW-0489">Methyltransferase</keyword>
<dbReference type="Gene3D" id="3.30.1330.30">
    <property type="match status" value="1"/>
</dbReference>
<feature type="domain" description="RNA 2-O ribose methyltransferase substrate binding" evidence="4">
    <location>
        <begin position="4"/>
        <end position="79"/>
    </location>
</feature>
<keyword evidence="3 5" id="KW-0808">Transferase</keyword>
<dbReference type="SMART" id="SM00967">
    <property type="entry name" value="SpoU_sub_bind"/>
    <property type="match status" value="1"/>
</dbReference>
<dbReference type="PANTHER" id="PTHR46429">
    <property type="entry name" value="23S RRNA (GUANOSINE-2'-O-)-METHYLTRANSFERASE RLMB"/>
    <property type="match status" value="1"/>
</dbReference>
<dbReference type="InterPro" id="IPR029028">
    <property type="entry name" value="Alpha/beta_knot_MTases"/>
</dbReference>
<dbReference type="PANTHER" id="PTHR46429:SF1">
    <property type="entry name" value="23S RRNA (GUANOSINE-2'-O-)-METHYLTRANSFERASE RLMB"/>
    <property type="match status" value="1"/>
</dbReference>
<evidence type="ECO:0000256" key="3">
    <source>
        <dbReference type="ARBA" id="ARBA00022679"/>
    </source>
</evidence>
<dbReference type="InterPro" id="IPR029026">
    <property type="entry name" value="tRNA_m1G_MTases_N"/>
</dbReference>
<dbReference type="CDD" id="cd18103">
    <property type="entry name" value="SpoU-like_RlmB"/>
    <property type="match status" value="1"/>
</dbReference>
<dbReference type="GO" id="GO:0003723">
    <property type="term" value="F:RNA binding"/>
    <property type="evidence" value="ECO:0007669"/>
    <property type="project" value="InterPro"/>
</dbReference>
<dbReference type="SUPFAM" id="SSF75217">
    <property type="entry name" value="alpha/beta knot"/>
    <property type="match status" value="1"/>
</dbReference>
<dbReference type="GO" id="GO:0008173">
    <property type="term" value="F:RNA methyltransferase activity"/>
    <property type="evidence" value="ECO:0007669"/>
    <property type="project" value="InterPro"/>
</dbReference>
<gene>
    <name evidence="5" type="ORF">ASZ90_019628</name>
</gene>
<dbReference type="Gene3D" id="3.40.1280.10">
    <property type="match status" value="1"/>
</dbReference>
<organism evidence="5">
    <name type="scientific">hydrocarbon metagenome</name>
    <dbReference type="NCBI Taxonomy" id="938273"/>
    <lineage>
        <taxon>unclassified sequences</taxon>
        <taxon>metagenomes</taxon>
        <taxon>ecological metagenomes</taxon>
    </lineage>
</organism>
<evidence type="ECO:0000256" key="2">
    <source>
        <dbReference type="ARBA" id="ARBA00022603"/>
    </source>
</evidence>
<dbReference type="GO" id="GO:0032259">
    <property type="term" value="P:methylation"/>
    <property type="evidence" value="ECO:0007669"/>
    <property type="project" value="UniProtKB-KW"/>
</dbReference>
<evidence type="ECO:0000259" key="4">
    <source>
        <dbReference type="SMART" id="SM00967"/>
    </source>
</evidence>
<comment type="caution">
    <text evidence="5">The sequence shown here is derived from an EMBL/GenBank/DDBJ whole genome shotgun (WGS) entry which is preliminary data.</text>
</comment>
<accession>A0A0W8E2Y6</accession>
<dbReference type="InterPro" id="IPR004441">
    <property type="entry name" value="rRNA_MeTrfase_TrmH"/>
</dbReference>
<name>A0A0W8E2Y6_9ZZZZ</name>
<proteinExistence type="inferred from homology"/>
<sequence length="245" mass="27105">MKEKLAGINSVMEALKGRRKIEKILIQEGRQGKRMDELMKLAQKKGIYVQMVEKTRLDKIYTIGNHQGIIALAEAYRYSTLEEVLEYAALSGEPPFLIMLDGIEDPRNFGAIVRTAESAGVHGIIIPRHNSVQVNEVVSRASAGAVEYMHIIQETNLVNMIKILKGQGMWIIGADMDATDNYFNSSIPAPTTLVIGGEGKGLRRLVKENCDLLLKIPMKGKVGSLNASVAAALLIYEIIRQRDTK</sequence>
<evidence type="ECO:0000256" key="1">
    <source>
        <dbReference type="ARBA" id="ARBA00007228"/>
    </source>
</evidence>
<evidence type="ECO:0000313" key="5">
    <source>
        <dbReference type="EMBL" id="KUG02974.1"/>
    </source>
</evidence>
<dbReference type="InterPro" id="IPR013123">
    <property type="entry name" value="SpoU_subst-bd"/>
</dbReference>
<protein>
    <submittedName>
        <fullName evidence="5">23s rrna (Guanosine-2'-o-)-methyltransferase rlmb lsu rrna</fullName>
    </submittedName>
</protein>
<dbReference type="NCBIfam" id="TIGR00186">
    <property type="entry name" value="rRNA_methyl_3"/>
    <property type="match status" value="1"/>
</dbReference>
<dbReference type="InterPro" id="IPR001537">
    <property type="entry name" value="SpoU_MeTrfase"/>
</dbReference>